<keyword evidence="7" id="KW-0998">Cell outer membrane</keyword>
<comment type="subcellular location">
    <subcellularLocation>
        <location evidence="1">Cell outer membrane</location>
    </subcellularLocation>
</comment>
<protein>
    <submittedName>
        <fullName evidence="8">Outer membrane efflux protein BepC</fullName>
    </submittedName>
</protein>
<dbReference type="GO" id="GO:0015562">
    <property type="term" value="F:efflux transmembrane transporter activity"/>
    <property type="evidence" value="ECO:0007669"/>
    <property type="project" value="InterPro"/>
</dbReference>
<evidence type="ECO:0000313" key="8">
    <source>
        <dbReference type="EMBL" id="ALO15893.1"/>
    </source>
</evidence>
<keyword evidence="3" id="KW-0813">Transport</keyword>
<organism evidence="8 9">
    <name type="scientific">Salinivirga cyanobacteriivorans</name>
    <dbReference type="NCBI Taxonomy" id="1307839"/>
    <lineage>
        <taxon>Bacteria</taxon>
        <taxon>Pseudomonadati</taxon>
        <taxon>Bacteroidota</taxon>
        <taxon>Bacteroidia</taxon>
        <taxon>Bacteroidales</taxon>
        <taxon>Salinivirgaceae</taxon>
        <taxon>Salinivirga</taxon>
    </lineage>
</organism>
<evidence type="ECO:0000256" key="2">
    <source>
        <dbReference type="ARBA" id="ARBA00007613"/>
    </source>
</evidence>
<dbReference type="RefSeq" id="WP_057953314.1">
    <property type="nucleotide sequence ID" value="NZ_CP013118.1"/>
</dbReference>
<dbReference type="Gene3D" id="1.20.1600.10">
    <property type="entry name" value="Outer membrane efflux proteins (OEP)"/>
    <property type="match status" value="1"/>
</dbReference>
<evidence type="ECO:0000256" key="6">
    <source>
        <dbReference type="ARBA" id="ARBA00023136"/>
    </source>
</evidence>
<dbReference type="AlphaFoldDB" id="A0A0S2I165"/>
<dbReference type="Proteomes" id="UP000064893">
    <property type="component" value="Chromosome"/>
</dbReference>
<evidence type="ECO:0000313" key="9">
    <source>
        <dbReference type="Proteomes" id="UP000064893"/>
    </source>
</evidence>
<evidence type="ECO:0000256" key="7">
    <source>
        <dbReference type="ARBA" id="ARBA00023237"/>
    </source>
</evidence>
<reference evidence="8 9" key="1">
    <citation type="submission" date="2015-11" db="EMBL/GenBank/DDBJ databases">
        <title>Description and complete genome sequence of a novel strain predominating in hypersaline microbial mats and representing a new family of the Bacteriodetes phylum.</title>
        <authorList>
            <person name="Spring S."/>
            <person name="Bunk B."/>
            <person name="Sproer C."/>
            <person name="Klenk H.-P."/>
        </authorList>
    </citation>
    <scope>NUCLEOTIDE SEQUENCE [LARGE SCALE GENOMIC DNA]</scope>
    <source>
        <strain evidence="8 9">L21-Spi-D4</strain>
    </source>
</reference>
<sequence>MVISKKYVYFCTLIAVFIWIGGSGPALGQEPLSFFNAISKTLENNYQIRIAQKDLEIAANNNTAGAAGMWPSITLSAAQNNRWTDQTKPQSSTTLYNDISPSVNLNWMLFGGFSVQINRSRLAELENLSEGMMSVVVENTLQAIILAYQKTLLEKERLQITREVMNLSLDQFRYAKTQKNTGNGTTFDLQQAKTAYLEDSSNYILQGINFRNAKRNLNLIMGESHTKQYTLTDSFQPIDESFNLEELYNRLEASNQTLTNQYINQKLIKYDLQQSKSNLYPTFSLNAGSSYTYGTRKVDDLPNTNSDPLVVYGNFTLNFNLFNGGQVKRSIQNAKISLEQSKLETREMENELKMQLVSLYDLYNVRKQLYNVALENEKVTQLNYELAKDRYRLGTINSINFRQVQLSFLNASLSKLQTIYDLMDSYTEIMRMTGNILTEFDPQKQQ</sequence>
<keyword evidence="4" id="KW-1134">Transmembrane beta strand</keyword>
<dbReference type="GO" id="GO:1990281">
    <property type="term" value="C:efflux pump complex"/>
    <property type="evidence" value="ECO:0007669"/>
    <property type="project" value="TreeGrafter"/>
</dbReference>
<evidence type="ECO:0000256" key="5">
    <source>
        <dbReference type="ARBA" id="ARBA00022692"/>
    </source>
</evidence>
<dbReference type="SUPFAM" id="SSF56954">
    <property type="entry name" value="Outer membrane efflux proteins (OEP)"/>
    <property type="match status" value="1"/>
</dbReference>
<dbReference type="STRING" id="1307839.L21SP5_02260"/>
<evidence type="ECO:0000256" key="4">
    <source>
        <dbReference type="ARBA" id="ARBA00022452"/>
    </source>
</evidence>
<keyword evidence="5" id="KW-0812">Transmembrane</keyword>
<dbReference type="Pfam" id="PF02321">
    <property type="entry name" value="OEP"/>
    <property type="match status" value="2"/>
</dbReference>
<dbReference type="GO" id="GO:0015288">
    <property type="term" value="F:porin activity"/>
    <property type="evidence" value="ECO:0007669"/>
    <property type="project" value="TreeGrafter"/>
</dbReference>
<comment type="similarity">
    <text evidence="2">Belongs to the outer membrane factor (OMF) (TC 1.B.17) family.</text>
</comment>
<evidence type="ECO:0000256" key="1">
    <source>
        <dbReference type="ARBA" id="ARBA00004442"/>
    </source>
</evidence>
<dbReference type="PANTHER" id="PTHR30026">
    <property type="entry name" value="OUTER MEMBRANE PROTEIN TOLC"/>
    <property type="match status" value="1"/>
</dbReference>
<dbReference type="PANTHER" id="PTHR30026:SF20">
    <property type="entry name" value="OUTER MEMBRANE PROTEIN TOLC"/>
    <property type="match status" value="1"/>
</dbReference>
<name>A0A0S2I165_9BACT</name>
<dbReference type="KEGG" id="blq:L21SP5_02260"/>
<proteinExistence type="inferred from homology"/>
<dbReference type="EMBL" id="CP013118">
    <property type="protein sequence ID" value="ALO15893.1"/>
    <property type="molecule type" value="Genomic_DNA"/>
</dbReference>
<dbReference type="GO" id="GO:0009279">
    <property type="term" value="C:cell outer membrane"/>
    <property type="evidence" value="ECO:0007669"/>
    <property type="project" value="UniProtKB-SubCell"/>
</dbReference>
<keyword evidence="6" id="KW-0472">Membrane</keyword>
<dbReference type="InterPro" id="IPR051906">
    <property type="entry name" value="TolC-like"/>
</dbReference>
<dbReference type="InterPro" id="IPR003423">
    <property type="entry name" value="OMP_efflux"/>
</dbReference>
<gene>
    <name evidence="8" type="primary">bepC</name>
    <name evidence="8" type="ORF">L21SP5_02260</name>
</gene>
<accession>A0A0S2I165</accession>
<evidence type="ECO:0000256" key="3">
    <source>
        <dbReference type="ARBA" id="ARBA00022448"/>
    </source>
</evidence>
<dbReference type="OrthoDB" id="9771205at2"/>
<keyword evidence="9" id="KW-1185">Reference proteome</keyword>